<dbReference type="InterPro" id="IPR000631">
    <property type="entry name" value="CARKD"/>
</dbReference>
<dbReference type="GO" id="GO:0046496">
    <property type="term" value="P:nicotinamide nucleotide metabolic process"/>
    <property type="evidence" value="ECO:0007669"/>
    <property type="project" value="UniProtKB-UniRule"/>
</dbReference>
<dbReference type="PANTHER" id="PTHR12592">
    <property type="entry name" value="ATP-DEPENDENT (S)-NAD(P)H-HYDRATE DEHYDRATASE FAMILY MEMBER"/>
    <property type="match status" value="1"/>
</dbReference>
<dbReference type="SUPFAM" id="SSF64153">
    <property type="entry name" value="YjeF N-terminal domain-like"/>
    <property type="match status" value="1"/>
</dbReference>
<feature type="binding site" evidence="18">
    <location>
        <position position="151"/>
    </location>
    <ligand>
        <name>K(+)</name>
        <dbReference type="ChEBI" id="CHEBI:29103"/>
    </ligand>
</feature>
<evidence type="ECO:0000256" key="19">
    <source>
        <dbReference type="PIRNR" id="PIRNR017184"/>
    </source>
</evidence>
<dbReference type="EMBL" id="RCZK01000002">
    <property type="protein sequence ID" value="TPG14430.1"/>
    <property type="molecule type" value="Genomic_DNA"/>
</dbReference>
<feature type="binding site" evidence="18">
    <location>
        <begin position="58"/>
        <end position="62"/>
    </location>
    <ligand>
        <name>(6S)-NADPHX</name>
        <dbReference type="ChEBI" id="CHEBI:64076"/>
    </ligand>
</feature>
<dbReference type="NCBIfam" id="TIGR00196">
    <property type="entry name" value="yjeF_cterm"/>
    <property type="match status" value="1"/>
</dbReference>
<dbReference type="GO" id="GO:0005524">
    <property type="term" value="F:ATP binding"/>
    <property type="evidence" value="ECO:0007669"/>
    <property type="project" value="UniProtKB-UniRule"/>
</dbReference>
<keyword evidence="10 17" id="KW-0520">NAD</keyword>
<evidence type="ECO:0000256" key="17">
    <source>
        <dbReference type="HAMAP-Rule" id="MF_01965"/>
    </source>
</evidence>
<feature type="binding site" evidence="17">
    <location>
        <position position="338"/>
    </location>
    <ligand>
        <name>(6S)-NADPHX</name>
        <dbReference type="ChEBI" id="CHEBI:64076"/>
    </ligand>
</feature>
<comment type="similarity">
    <text evidence="3 19">In the N-terminal section; belongs to the NnrE/AIBP family.</text>
</comment>
<feature type="binding site" evidence="17">
    <location>
        <position position="238"/>
    </location>
    <ligand>
        <name>(6S)-NADPHX</name>
        <dbReference type="ChEBI" id="CHEBI:64076"/>
    </ligand>
</feature>
<evidence type="ECO:0000256" key="7">
    <source>
        <dbReference type="ARBA" id="ARBA00022840"/>
    </source>
</evidence>
<keyword evidence="12 17" id="KW-0456">Lyase</keyword>
<comment type="subunit">
    <text evidence="17">Homotetramer.</text>
</comment>
<keyword evidence="7 17" id="KW-0067">ATP-binding</keyword>
<comment type="caution">
    <text evidence="18">Lacks conserved residue(s) required for the propagation of feature annotation.</text>
</comment>
<dbReference type="GO" id="GO:0046872">
    <property type="term" value="F:metal ion binding"/>
    <property type="evidence" value="ECO:0007669"/>
    <property type="project" value="UniProtKB-UniRule"/>
</dbReference>
<dbReference type="GO" id="GO:0052856">
    <property type="term" value="F:NAD(P)HX epimerase activity"/>
    <property type="evidence" value="ECO:0007669"/>
    <property type="project" value="UniProtKB-UniRule"/>
</dbReference>
<evidence type="ECO:0000259" key="21">
    <source>
        <dbReference type="PROSITE" id="PS51385"/>
    </source>
</evidence>
<feature type="domain" description="YjeF N-terminal" evidence="21">
    <location>
        <begin position="11"/>
        <end position="205"/>
    </location>
</feature>
<comment type="cofactor">
    <cofactor evidence="18 19">
        <name>K(+)</name>
        <dbReference type="ChEBI" id="CHEBI:29103"/>
    </cofactor>
    <text evidence="18 19">Binds 1 potassium ion per subunit.</text>
</comment>
<dbReference type="HAMAP" id="MF_01966">
    <property type="entry name" value="NADHX_epimerase"/>
    <property type="match status" value="1"/>
</dbReference>
<accession>A0A502CPH1</accession>
<comment type="function">
    <text evidence="14 19">Bifunctional enzyme that catalyzes the epimerization of the S- and R-forms of NAD(P)HX and the dehydration of the S-form of NAD(P)HX at the expense of ADP, which is converted to AMP. This allows the repair of both epimers of NAD(P)HX, a damaged form of NAD(P)H that is a result of enzymatic or heat-dependent hydration.</text>
</comment>
<comment type="caution">
    <text evidence="22">The sequence shown here is derived from an EMBL/GenBank/DDBJ whole genome shotgun (WGS) entry which is preliminary data.</text>
</comment>
<evidence type="ECO:0000313" key="22">
    <source>
        <dbReference type="EMBL" id="TPG14430.1"/>
    </source>
</evidence>
<dbReference type="PANTHER" id="PTHR12592:SF0">
    <property type="entry name" value="ATP-DEPENDENT (S)-NAD(P)H-HYDRATE DEHYDRATASE"/>
    <property type="match status" value="1"/>
</dbReference>
<dbReference type="HAMAP" id="MF_01965">
    <property type="entry name" value="NADHX_dehydratase"/>
    <property type="match status" value="1"/>
</dbReference>
<feature type="binding site" evidence="18">
    <location>
        <position position="115"/>
    </location>
    <ligand>
        <name>K(+)</name>
        <dbReference type="ChEBI" id="CHEBI:29103"/>
    </ligand>
</feature>
<dbReference type="GO" id="GO:0110051">
    <property type="term" value="P:metabolite repair"/>
    <property type="evidence" value="ECO:0007669"/>
    <property type="project" value="TreeGrafter"/>
</dbReference>
<comment type="similarity">
    <text evidence="18">Belongs to the NnrE/AIBP family.</text>
</comment>
<comment type="similarity">
    <text evidence="4 19">In the C-terminal section; belongs to the NnrD/CARKD family.</text>
</comment>
<evidence type="ECO:0000256" key="13">
    <source>
        <dbReference type="ARBA" id="ARBA00023268"/>
    </source>
</evidence>
<keyword evidence="23" id="KW-1185">Reference proteome</keyword>
<evidence type="ECO:0000256" key="16">
    <source>
        <dbReference type="ARBA" id="ARBA00049209"/>
    </source>
</evidence>
<feature type="binding site" evidence="17">
    <location>
        <begin position="371"/>
        <end position="375"/>
    </location>
    <ligand>
        <name>AMP</name>
        <dbReference type="ChEBI" id="CHEBI:456215"/>
    </ligand>
</feature>
<keyword evidence="9 18" id="KW-0630">Potassium</keyword>
<feature type="binding site" evidence="17">
    <location>
        <position position="401"/>
    </location>
    <ligand>
        <name>(6S)-NADPHX</name>
        <dbReference type="ChEBI" id="CHEBI:64076"/>
    </ligand>
</feature>
<protein>
    <recommendedName>
        <fullName evidence="19">Bifunctional NAD(P)H-hydrate repair enzyme</fullName>
    </recommendedName>
    <alternativeName>
        <fullName evidence="19">Nicotinamide nucleotide repair protein</fullName>
    </alternativeName>
    <domain>
        <recommendedName>
            <fullName evidence="19">ADP-dependent (S)-NAD(P)H-hydrate dehydratase</fullName>
            <ecNumber evidence="19">4.2.1.136</ecNumber>
        </recommendedName>
        <alternativeName>
            <fullName evidence="19">ADP-dependent NAD(P)HX dehydratase</fullName>
        </alternativeName>
    </domain>
    <domain>
        <recommendedName>
            <fullName evidence="19">NAD(P)H-hydrate epimerase</fullName>
            <ecNumber evidence="19">5.1.99.6</ecNumber>
        </recommendedName>
    </domain>
</protein>
<reference evidence="22 23" key="1">
    <citation type="journal article" date="2019" name="Environ. Microbiol.">
        <title>Species interactions and distinct microbial communities in high Arctic permafrost affected cryosols are associated with the CH4 and CO2 gas fluxes.</title>
        <authorList>
            <person name="Altshuler I."/>
            <person name="Hamel J."/>
            <person name="Turney S."/>
            <person name="Magnuson E."/>
            <person name="Levesque R."/>
            <person name="Greer C."/>
            <person name="Whyte L.G."/>
        </authorList>
    </citation>
    <scope>NUCLEOTIDE SEQUENCE [LARGE SCALE GENOMIC DNA]</scope>
    <source>
        <strain evidence="22 23">S5.1</strain>
    </source>
</reference>
<keyword evidence="6 17" id="KW-0547">Nucleotide-binding</keyword>
<dbReference type="Gene3D" id="3.40.50.10260">
    <property type="entry name" value="YjeF N-terminal domain"/>
    <property type="match status" value="1"/>
</dbReference>
<dbReference type="PROSITE" id="PS51383">
    <property type="entry name" value="YJEF_C_3"/>
    <property type="match status" value="1"/>
</dbReference>
<feature type="binding site" evidence="18">
    <location>
        <begin position="119"/>
        <end position="125"/>
    </location>
    <ligand>
        <name>(6S)-NADPHX</name>
        <dbReference type="ChEBI" id="CHEBI:64076"/>
    </ligand>
</feature>
<dbReference type="PROSITE" id="PS01049">
    <property type="entry name" value="YJEF_C_1"/>
    <property type="match status" value="1"/>
</dbReference>
<dbReference type="InterPro" id="IPR036652">
    <property type="entry name" value="YjeF_N_dom_sf"/>
</dbReference>
<dbReference type="RefSeq" id="WP_140867925.1">
    <property type="nucleotide sequence ID" value="NZ_RCZK01000002.1"/>
</dbReference>
<dbReference type="InterPro" id="IPR030677">
    <property type="entry name" value="Nnr"/>
</dbReference>
<comment type="catalytic activity">
    <reaction evidence="2 18 19">
        <text>(6R)-NADPHX = (6S)-NADPHX</text>
        <dbReference type="Rhea" id="RHEA:32227"/>
        <dbReference type="ChEBI" id="CHEBI:64076"/>
        <dbReference type="ChEBI" id="CHEBI:64077"/>
        <dbReference type="EC" id="5.1.99.6"/>
    </reaction>
</comment>
<dbReference type="Pfam" id="PF03853">
    <property type="entry name" value="YjeF_N"/>
    <property type="match status" value="1"/>
</dbReference>
<comment type="catalytic activity">
    <reaction evidence="16 17 19">
        <text>(6S)-NADPHX + ADP = AMP + phosphate + NADPH + H(+)</text>
        <dbReference type="Rhea" id="RHEA:32235"/>
        <dbReference type="ChEBI" id="CHEBI:15378"/>
        <dbReference type="ChEBI" id="CHEBI:43474"/>
        <dbReference type="ChEBI" id="CHEBI:57783"/>
        <dbReference type="ChEBI" id="CHEBI:64076"/>
        <dbReference type="ChEBI" id="CHEBI:456215"/>
        <dbReference type="ChEBI" id="CHEBI:456216"/>
        <dbReference type="EC" id="4.2.1.136"/>
    </reaction>
</comment>
<dbReference type="AlphaFoldDB" id="A0A502CPH1"/>
<dbReference type="PIRSF" id="PIRSF017184">
    <property type="entry name" value="Nnr"/>
    <property type="match status" value="1"/>
</dbReference>
<keyword evidence="11 18" id="KW-0413">Isomerase</keyword>
<evidence type="ECO:0000256" key="11">
    <source>
        <dbReference type="ARBA" id="ARBA00023235"/>
    </source>
</evidence>
<evidence type="ECO:0000256" key="1">
    <source>
        <dbReference type="ARBA" id="ARBA00000013"/>
    </source>
</evidence>
<feature type="binding site" evidence="17">
    <location>
        <position position="400"/>
    </location>
    <ligand>
        <name>AMP</name>
        <dbReference type="ChEBI" id="CHEBI:456215"/>
    </ligand>
</feature>
<feature type="binding site" evidence="18">
    <location>
        <position position="59"/>
    </location>
    <ligand>
        <name>K(+)</name>
        <dbReference type="ChEBI" id="CHEBI:29103"/>
    </ligand>
</feature>
<evidence type="ECO:0000256" key="8">
    <source>
        <dbReference type="ARBA" id="ARBA00022857"/>
    </source>
</evidence>
<feature type="binding site" evidence="18">
    <location>
        <position position="148"/>
    </location>
    <ligand>
        <name>(6S)-NADPHX</name>
        <dbReference type="ChEBI" id="CHEBI:64076"/>
    </ligand>
</feature>
<evidence type="ECO:0000256" key="9">
    <source>
        <dbReference type="ARBA" id="ARBA00022958"/>
    </source>
</evidence>
<evidence type="ECO:0000256" key="5">
    <source>
        <dbReference type="ARBA" id="ARBA00022723"/>
    </source>
</evidence>
<dbReference type="SUPFAM" id="SSF53613">
    <property type="entry name" value="Ribokinase-like"/>
    <property type="match status" value="1"/>
</dbReference>
<keyword evidence="5 18" id="KW-0479">Metal-binding</keyword>
<dbReference type="GO" id="GO:0052855">
    <property type="term" value="F:ADP-dependent NAD(P)H-hydrate dehydratase activity"/>
    <property type="evidence" value="ECO:0007669"/>
    <property type="project" value="UniProtKB-UniRule"/>
</dbReference>
<dbReference type="PROSITE" id="PS01050">
    <property type="entry name" value="YJEF_C_2"/>
    <property type="match status" value="1"/>
</dbReference>
<feature type="domain" description="YjeF C-terminal" evidence="20">
    <location>
        <begin position="205"/>
        <end position="455"/>
    </location>
</feature>
<comment type="function">
    <text evidence="17">Catalyzes the dehydration of the S-form of NAD(P)HX at the expense of ADP, which is converted to AMP. Together with NAD(P)HX epimerase, which catalyzes the epimerization of the S- and R-forms, the enzyme allows the repair of both epimers of NAD(P)HX, a damaged form of NAD(P)H that is a result of enzymatic or heat-dependent hydration.</text>
</comment>
<dbReference type="InterPro" id="IPR004443">
    <property type="entry name" value="YjeF_N_dom"/>
</dbReference>
<dbReference type="OrthoDB" id="9806925at2"/>
<evidence type="ECO:0000256" key="2">
    <source>
        <dbReference type="ARBA" id="ARBA00000909"/>
    </source>
</evidence>
<keyword evidence="13" id="KW-0511">Multifunctional enzyme</keyword>
<gene>
    <name evidence="18" type="primary">nnrE</name>
    <name evidence="17" type="synonym">nnrD</name>
    <name evidence="22" type="ORF">EAH84_03735</name>
</gene>
<comment type="cofactor">
    <cofactor evidence="17">
        <name>Mg(2+)</name>
        <dbReference type="ChEBI" id="CHEBI:18420"/>
    </cofactor>
</comment>
<evidence type="ECO:0000256" key="4">
    <source>
        <dbReference type="ARBA" id="ARBA00009524"/>
    </source>
</evidence>
<evidence type="ECO:0000256" key="12">
    <source>
        <dbReference type="ARBA" id="ARBA00023239"/>
    </source>
</evidence>
<dbReference type="Pfam" id="PF01256">
    <property type="entry name" value="Carb_kinase"/>
    <property type="match status" value="1"/>
</dbReference>
<feature type="binding site" evidence="17">
    <location>
        <position position="290"/>
    </location>
    <ligand>
        <name>(6S)-NADPHX</name>
        <dbReference type="ChEBI" id="CHEBI:64076"/>
    </ligand>
</feature>
<evidence type="ECO:0000259" key="20">
    <source>
        <dbReference type="PROSITE" id="PS51383"/>
    </source>
</evidence>
<evidence type="ECO:0000313" key="23">
    <source>
        <dbReference type="Proteomes" id="UP000318413"/>
    </source>
</evidence>
<keyword evidence="8 17" id="KW-0521">NADP</keyword>
<sequence length="455" mass="46279">MTPLDGTPVLTAAQMRDAEEATGVSVEDLMHRAGTGIATALRRLAAGREVLILCGPGNNGGDGYVAANLLAAAGLSVRVAALAEPRSAAAIKARDGWGGAVEDVADAAPAAILVDALFGTGLSRPLDDAIANRLHELQATAQFSIAVDLPSGLATDDGAVLTRPPAFDVTLALGAAKPSHLLQPAARYCGAVRLLDIGLGAAGQERVLAAPALRDPGPDSHKYTRGLVAIVPGAMPGAAELASIAALRSGAGYVLLLTDAPGSPHAIVRRAWRDDALDDARIGAVLIGPGLGRDAQAQHRLDTALATPHRFVIDGDALHLVTPDRLATLKELAILTPHSGEFDALFGTSDISKIDRTRRAAARANAIVVHKGADTVIAAPDGRVAIAAHASDWLSTAGTGDVLAGAIAAMRAGLPDAFEAACAGVWLHADAARRCDKAFIADDLAVALTAARGAL</sequence>
<dbReference type="Gene3D" id="3.40.1190.20">
    <property type="match status" value="1"/>
</dbReference>
<evidence type="ECO:0000256" key="10">
    <source>
        <dbReference type="ARBA" id="ARBA00023027"/>
    </source>
</evidence>
<dbReference type="CDD" id="cd01171">
    <property type="entry name" value="YXKO-related"/>
    <property type="match status" value="1"/>
</dbReference>
<comment type="catalytic activity">
    <reaction evidence="15 17 19">
        <text>(6S)-NADHX + ADP = AMP + phosphate + NADH + H(+)</text>
        <dbReference type="Rhea" id="RHEA:32223"/>
        <dbReference type="ChEBI" id="CHEBI:15378"/>
        <dbReference type="ChEBI" id="CHEBI:43474"/>
        <dbReference type="ChEBI" id="CHEBI:57945"/>
        <dbReference type="ChEBI" id="CHEBI:64074"/>
        <dbReference type="ChEBI" id="CHEBI:456215"/>
        <dbReference type="ChEBI" id="CHEBI:456216"/>
        <dbReference type="EC" id="4.2.1.136"/>
    </reaction>
</comment>
<evidence type="ECO:0000256" key="14">
    <source>
        <dbReference type="ARBA" id="ARBA00025153"/>
    </source>
</evidence>
<name>A0A502CPH1_9SPHN</name>
<comment type="similarity">
    <text evidence="17">Belongs to the NnrD/CARKD family.</text>
</comment>
<dbReference type="EC" id="5.1.99.6" evidence="19"/>
<comment type="function">
    <text evidence="18">Catalyzes the epimerization of the S- and R-forms of NAD(P)HX, a damaged form of NAD(P)H that is a result of enzymatic or heat-dependent hydration. This is a prerequisite for the S-specific NAD(P)H-hydrate dehydratase to allow the repair of both epimers of NAD(P)HX.</text>
</comment>
<evidence type="ECO:0000256" key="3">
    <source>
        <dbReference type="ARBA" id="ARBA00006001"/>
    </source>
</evidence>
<evidence type="ECO:0000256" key="15">
    <source>
        <dbReference type="ARBA" id="ARBA00048238"/>
    </source>
</evidence>
<dbReference type="Proteomes" id="UP000318413">
    <property type="component" value="Unassembled WGS sequence"/>
</dbReference>
<evidence type="ECO:0000256" key="6">
    <source>
        <dbReference type="ARBA" id="ARBA00022741"/>
    </source>
</evidence>
<dbReference type="InterPro" id="IPR029056">
    <property type="entry name" value="Ribokinase-like"/>
</dbReference>
<organism evidence="22 23">
    <name type="scientific">Sphingomonas oligophenolica</name>
    <dbReference type="NCBI Taxonomy" id="301154"/>
    <lineage>
        <taxon>Bacteria</taxon>
        <taxon>Pseudomonadati</taxon>
        <taxon>Pseudomonadota</taxon>
        <taxon>Alphaproteobacteria</taxon>
        <taxon>Sphingomonadales</taxon>
        <taxon>Sphingomonadaceae</taxon>
        <taxon>Sphingomonas</taxon>
    </lineage>
</organism>
<evidence type="ECO:0000256" key="18">
    <source>
        <dbReference type="HAMAP-Rule" id="MF_01966"/>
    </source>
</evidence>
<dbReference type="EC" id="4.2.1.136" evidence="19"/>
<dbReference type="NCBIfam" id="TIGR00197">
    <property type="entry name" value="yjeF_nterm"/>
    <property type="match status" value="1"/>
</dbReference>
<comment type="catalytic activity">
    <reaction evidence="1 18 19">
        <text>(6R)-NADHX = (6S)-NADHX</text>
        <dbReference type="Rhea" id="RHEA:32215"/>
        <dbReference type="ChEBI" id="CHEBI:64074"/>
        <dbReference type="ChEBI" id="CHEBI:64075"/>
        <dbReference type="EC" id="5.1.99.6"/>
    </reaction>
</comment>
<dbReference type="InterPro" id="IPR017953">
    <property type="entry name" value="Carbohydrate_kinase_pred_CS"/>
</dbReference>
<proteinExistence type="inferred from homology"/>
<dbReference type="PROSITE" id="PS51385">
    <property type="entry name" value="YJEF_N"/>
    <property type="match status" value="1"/>
</dbReference>